<dbReference type="EMBL" id="MTEI01000002">
    <property type="protein sequence ID" value="OQW89541.1"/>
    <property type="molecule type" value="Genomic_DNA"/>
</dbReference>
<gene>
    <name evidence="1" type="ORF">BWK72_04320</name>
</gene>
<name>A0A1W9KY59_9BURK</name>
<dbReference type="Proteomes" id="UP000192505">
    <property type="component" value="Unassembled WGS sequence"/>
</dbReference>
<reference evidence="1 2" key="1">
    <citation type="submission" date="2017-01" db="EMBL/GenBank/DDBJ databases">
        <title>Novel large sulfur bacteria in the metagenomes of groundwater-fed chemosynthetic microbial mats in the Lake Huron basin.</title>
        <authorList>
            <person name="Sharrar A.M."/>
            <person name="Flood B.E."/>
            <person name="Bailey J.V."/>
            <person name="Jones D.S."/>
            <person name="Biddanda B."/>
            <person name="Ruberg S.A."/>
            <person name="Marcus D.N."/>
            <person name="Dick G.J."/>
        </authorList>
    </citation>
    <scope>NUCLEOTIDE SEQUENCE [LARGE SCALE GENOMIC DNA]</scope>
    <source>
        <strain evidence="1">A7</strain>
    </source>
</reference>
<dbReference type="AlphaFoldDB" id="A0A1W9KY59"/>
<dbReference type="SUPFAM" id="SSF52151">
    <property type="entry name" value="FabD/lysophospholipase-like"/>
    <property type="match status" value="1"/>
</dbReference>
<evidence type="ECO:0000313" key="1">
    <source>
        <dbReference type="EMBL" id="OQW89541.1"/>
    </source>
</evidence>
<comment type="caution">
    <text evidence="1">The sequence shown here is derived from an EMBL/GenBank/DDBJ whole genome shotgun (WGS) entry which is preliminary data.</text>
</comment>
<evidence type="ECO:0000313" key="2">
    <source>
        <dbReference type="Proteomes" id="UP000192505"/>
    </source>
</evidence>
<sequence length="391" mass="42017">MKALQIYAGPTALAHVARHGLRSSHVAAMPAAAGGPKGLILGPLDQFIFGEWLPESSQPVALVGASIGAWRMATACLNDPVTAFQRLAHDYIHQNYALQPGEKRPAAARVSALFGQNLQAFYGGRVDEVLQHPRFRLHVITSRGRALLAREHGWRTAAGYAAAFVSNLAARRALGMWLERVVFSSRLPGLDGSHEALAPLPFDAADYPTHQVALSAANFLPAMQASCSIPFVLQAVHDIAGAPSGAYWDGGVTDYHLHLNWAAARNATSSIAASPYGKRAGGQKDPINPGGLVIYPHFQKSVVPGWLDKHLRWRHRATPFLDNMIVLAPNPDWVTTLPNGKLPDRTDFTHYGADLAGRVKAWTAAVSASAQLADEFAAWLARPDPGAVQAL</sequence>
<proteinExistence type="predicted"/>
<dbReference type="InterPro" id="IPR016035">
    <property type="entry name" value="Acyl_Trfase/lysoPLipase"/>
</dbReference>
<accession>A0A1W9KY59</accession>
<protein>
    <submittedName>
        <fullName evidence="1">Phospholipase</fullName>
    </submittedName>
</protein>
<organism evidence="1 2">
    <name type="scientific">Rhodoferax ferrireducens</name>
    <dbReference type="NCBI Taxonomy" id="192843"/>
    <lineage>
        <taxon>Bacteria</taxon>
        <taxon>Pseudomonadati</taxon>
        <taxon>Pseudomonadota</taxon>
        <taxon>Betaproteobacteria</taxon>
        <taxon>Burkholderiales</taxon>
        <taxon>Comamonadaceae</taxon>
        <taxon>Rhodoferax</taxon>
    </lineage>
</organism>